<dbReference type="HAMAP" id="MF_00712">
    <property type="entry name" value="GcvPA"/>
    <property type="match status" value="1"/>
</dbReference>
<dbReference type="InterPro" id="IPR015422">
    <property type="entry name" value="PyrdxlP-dep_Trfase_small"/>
</dbReference>
<dbReference type="PANTHER" id="PTHR42806:SF1">
    <property type="entry name" value="GLYCINE DEHYDROGENASE (DECARBOXYLATING)"/>
    <property type="match status" value="1"/>
</dbReference>
<dbReference type="GO" id="GO:0004375">
    <property type="term" value="F:glycine dehydrogenase (decarboxylating) activity"/>
    <property type="evidence" value="ECO:0007669"/>
    <property type="project" value="UniProtKB-EC"/>
</dbReference>
<dbReference type="FunFam" id="3.40.640.10:FF:000113">
    <property type="entry name" value="Probable glycine dehydrogenase (decarboxylating) subunit 1"/>
    <property type="match status" value="1"/>
</dbReference>
<dbReference type="EC" id="1.4.4.2" evidence="4"/>
<dbReference type="AlphaFoldDB" id="A0A1D8JGL6"/>
<proteinExistence type="inferred from homology"/>
<keyword evidence="2 4" id="KW-0560">Oxidoreductase</keyword>
<dbReference type="EMBL" id="CP017560">
    <property type="protein sequence ID" value="AOV07841.1"/>
    <property type="molecule type" value="Genomic_DNA"/>
</dbReference>
<gene>
    <name evidence="4" type="primary">gcvPA</name>
    <name evidence="6" type="ORF">BI350_10050</name>
</gene>
<dbReference type="Pfam" id="PF02347">
    <property type="entry name" value="GDC-P"/>
    <property type="match status" value="1"/>
</dbReference>
<evidence type="ECO:0000259" key="5">
    <source>
        <dbReference type="Pfam" id="PF02347"/>
    </source>
</evidence>
<dbReference type="InterPro" id="IPR015424">
    <property type="entry name" value="PyrdxlP-dep_Trfase"/>
</dbReference>
<evidence type="ECO:0000313" key="7">
    <source>
        <dbReference type="Proteomes" id="UP000185746"/>
    </source>
</evidence>
<dbReference type="GO" id="GO:0019464">
    <property type="term" value="P:glycine decarboxylation via glycine cleavage system"/>
    <property type="evidence" value="ECO:0007669"/>
    <property type="project" value="UniProtKB-UniRule"/>
</dbReference>
<dbReference type="PANTHER" id="PTHR42806">
    <property type="entry name" value="GLYCINE CLEAVAGE SYSTEM P-PROTEIN"/>
    <property type="match status" value="1"/>
</dbReference>
<dbReference type="Gene3D" id="3.40.640.10">
    <property type="entry name" value="Type I PLP-dependent aspartate aminotransferase-like (Major domain)"/>
    <property type="match status" value="1"/>
</dbReference>
<dbReference type="GO" id="GO:0009116">
    <property type="term" value="P:nucleoside metabolic process"/>
    <property type="evidence" value="ECO:0007669"/>
    <property type="project" value="InterPro"/>
</dbReference>
<evidence type="ECO:0000256" key="4">
    <source>
        <dbReference type="HAMAP-Rule" id="MF_00712"/>
    </source>
</evidence>
<evidence type="ECO:0000313" key="6">
    <source>
        <dbReference type="EMBL" id="AOV07841.1"/>
    </source>
</evidence>
<evidence type="ECO:0000256" key="1">
    <source>
        <dbReference type="ARBA" id="ARBA00003788"/>
    </source>
</evidence>
<organism evidence="6 7">
    <name type="scientific">Sporosarcina ureilytica</name>
    <dbReference type="NCBI Taxonomy" id="298596"/>
    <lineage>
        <taxon>Bacteria</taxon>
        <taxon>Bacillati</taxon>
        <taxon>Bacillota</taxon>
        <taxon>Bacilli</taxon>
        <taxon>Bacillales</taxon>
        <taxon>Caryophanaceae</taxon>
        <taxon>Sporosarcina</taxon>
    </lineage>
</organism>
<comment type="function">
    <text evidence="1 4">The glycine cleavage system catalyzes the degradation of glycine. The P protein binds the alpha-amino group of glycine through its pyridoxal phosphate cofactor; CO(2) is released and the remaining methylamine moiety is then transferred to the lipoamide cofactor of the H protein.</text>
</comment>
<name>A0A1D8JGL6_9BACL</name>
<dbReference type="InterPro" id="IPR015421">
    <property type="entry name" value="PyrdxlP-dep_Trfase_major"/>
</dbReference>
<keyword evidence="7" id="KW-1185">Reference proteome</keyword>
<accession>A0A1D8JGL6</accession>
<evidence type="ECO:0000256" key="2">
    <source>
        <dbReference type="ARBA" id="ARBA00023002"/>
    </source>
</evidence>
<dbReference type="RefSeq" id="WP_075527986.1">
    <property type="nucleotide sequence ID" value="NZ_CP017560.1"/>
</dbReference>
<comment type="similarity">
    <text evidence="4">Belongs to the GcvP family. N-terminal subunit subfamily.</text>
</comment>
<comment type="catalytic activity">
    <reaction evidence="3 4">
        <text>N(6)-[(R)-lipoyl]-L-lysyl-[glycine-cleavage complex H protein] + glycine + H(+) = N(6)-[(R)-S(8)-aminomethyldihydrolipoyl]-L-lysyl-[glycine-cleavage complex H protein] + CO2</text>
        <dbReference type="Rhea" id="RHEA:24304"/>
        <dbReference type="Rhea" id="RHEA-COMP:10494"/>
        <dbReference type="Rhea" id="RHEA-COMP:10495"/>
        <dbReference type="ChEBI" id="CHEBI:15378"/>
        <dbReference type="ChEBI" id="CHEBI:16526"/>
        <dbReference type="ChEBI" id="CHEBI:57305"/>
        <dbReference type="ChEBI" id="CHEBI:83099"/>
        <dbReference type="ChEBI" id="CHEBI:83143"/>
        <dbReference type="EC" id="1.4.4.2"/>
    </reaction>
</comment>
<evidence type="ECO:0000256" key="3">
    <source>
        <dbReference type="ARBA" id="ARBA00049026"/>
    </source>
</evidence>
<protein>
    <recommendedName>
        <fullName evidence="4">Probable glycine dehydrogenase (decarboxylating) subunit 1</fullName>
        <ecNumber evidence="4">1.4.4.2</ecNumber>
    </recommendedName>
    <alternativeName>
        <fullName evidence="4">Glycine cleavage system P-protein subunit 1</fullName>
    </alternativeName>
    <alternativeName>
        <fullName evidence="4">Glycine decarboxylase subunit 1</fullName>
    </alternativeName>
    <alternativeName>
        <fullName evidence="4">Glycine dehydrogenase (aminomethyl-transferring) subunit 1</fullName>
    </alternativeName>
</protein>
<sequence length="455" mass="50004">MKHRYIPMTETDRQEMMDVIGISSVDELFEAIPEEVRFKGEYNIKKAKSESSLTKELAKLAAQNADTGRYASFLGAGVYDHYKPIIVDHVISRSEFYTAYTPYQPEISQGELQAIFEYQTMICELTGMDIANSSMYDGGTALAEAGTLAAGHTRRKKILVSETVHPESRDVVLSYATGQSVEVVTIPQKDGVTDLEKLEELVDDSTAAVLVQYPNFFGQIEDIQKIGEIAHASKGLLVVSSNPLALGVLTPPGKLGADITVGDAQPFGIPESFGGPHCGYFAVTKKLMRKLPGRLVGETVDEEGKRGYVLTLQAREQHIRRDKATSNICSNQALNALAASVAMTALGKVGTQEIAYQNIVKTRYAKDAFEKAGFKVVFDQAHFNEIVVDLKVPVKQVNDYLFDQDIIGGYDLGLKFDELKNHALIAVTEQRTKEEIDALIQHTVACVRETEALNA</sequence>
<feature type="domain" description="Glycine cleavage system P-protein N-terminal" evidence="5">
    <location>
        <begin position="3"/>
        <end position="441"/>
    </location>
</feature>
<dbReference type="InterPro" id="IPR049315">
    <property type="entry name" value="GDC-P_N"/>
</dbReference>
<dbReference type="InterPro" id="IPR023010">
    <property type="entry name" value="GcvPA"/>
</dbReference>
<dbReference type="KEGG" id="surl:BI350_10050"/>
<dbReference type="CDD" id="cd00613">
    <property type="entry name" value="GDC-P"/>
    <property type="match status" value="1"/>
</dbReference>
<dbReference type="PIRSF" id="PIRSF006815">
    <property type="entry name" value="GcvPA"/>
    <property type="match status" value="1"/>
</dbReference>
<dbReference type="Gene3D" id="3.90.1150.10">
    <property type="entry name" value="Aspartate Aminotransferase, domain 1"/>
    <property type="match status" value="1"/>
</dbReference>
<dbReference type="SUPFAM" id="SSF53383">
    <property type="entry name" value="PLP-dependent transferases"/>
    <property type="match status" value="1"/>
</dbReference>
<dbReference type="NCBIfam" id="NF001696">
    <property type="entry name" value="PRK00451.1"/>
    <property type="match status" value="1"/>
</dbReference>
<reference evidence="6 7" key="1">
    <citation type="submission" date="2016-09" db="EMBL/GenBank/DDBJ databases">
        <title>Complete genome sequence of the Lysinibacillus sphaericus LMG 22257, a specie of Bacillus with ureolytic activity that can effectively biodeposit calcium carbonate.</title>
        <authorList>
            <person name="Yan W."/>
        </authorList>
    </citation>
    <scope>NUCLEOTIDE SEQUENCE [LARGE SCALE GENOMIC DNA]</scope>
    <source>
        <strain evidence="6 7">LMG 22257</strain>
    </source>
</reference>
<comment type="subunit">
    <text evidence="4">The glycine cleavage system is composed of four proteins: P, T, L and H. In this organism, the P 'protein' is a heterodimer of two subunits.</text>
</comment>
<dbReference type="InterPro" id="IPR020581">
    <property type="entry name" value="GDC_P"/>
</dbReference>
<dbReference type="Proteomes" id="UP000185746">
    <property type="component" value="Chromosome"/>
</dbReference>